<reference evidence="10" key="1">
    <citation type="submission" date="2022-10" db="EMBL/GenBank/DDBJ databases">
        <authorList>
            <person name="Hyden B.L."/>
            <person name="Feng K."/>
            <person name="Yates T."/>
            <person name="Jawdy S."/>
            <person name="Smart L.B."/>
            <person name="Muchero W."/>
        </authorList>
    </citation>
    <scope>NUCLEOTIDE SEQUENCE</scope>
    <source>
        <tissue evidence="10">Shoot tip</tissue>
    </source>
</reference>
<evidence type="ECO:0000256" key="5">
    <source>
        <dbReference type="ARBA" id="ARBA00023034"/>
    </source>
</evidence>
<keyword evidence="4" id="KW-0254">Endocytosis</keyword>
<sequence length="353" mass="40393">MGHRKKLKTVIGILKGLTSIIKATLSTKSNTKTHTAVLRATTARNSSSPPSDDRIAAVLSLGRGSRLTACSVIEALMDRLHGTKNPSVALKCLFTIHSILKKGSFILKDQLSFYPSFGGRNFLNMSKFRQDSDPERWELASWVRCKNSKDREDKASALLDEDLLGELDALAGFVEVICEAPDSLHLQRNNLVYAVIRYVGEDYRVVQREILIRVVELRDRMENLTFNELTRLLSSLKRFEDCRERLRLLFVNRARNDALWELICGTKLKIIEMVREMGELKSLVKMERTDDSGELSRLRERFGVLRQVVRFNSGGRWWGYGQGSSFDYVINVMRHSVTCVFEIWGFRRSLINL</sequence>
<evidence type="ECO:0000313" key="11">
    <source>
        <dbReference type="Proteomes" id="UP001141253"/>
    </source>
</evidence>
<dbReference type="InterPro" id="IPR045192">
    <property type="entry name" value="AP180-like"/>
</dbReference>
<dbReference type="CDD" id="cd16987">
    <property type="entry name" value="ANTH_N_AP180_plant"/>
    <property type="match status" value="1"/>
</dbReference>
<dbReference type="Pfam" id="PF07651">
    <property type="entry name" value="ANTH"/>
    <property type="match status" value="1"/>
</dbReference>
<dbReference type="SUPFAM" id="SSF48464">
    <property type="entry name" value="ENTH/VHS domain"/>
    <property type="match status" value="1"/>
</dbReference>
<dbReference type="PANTHER" id="PTHR22951:SF24">
    <property type="entry name" value="ENTH DOMAIN-CONTAINING PROTEIN"/>
    <property type="match status" value="1"/>
</dbReference>
<dbReference type="InterPro" id="IPR011417">
    <property type="entry name" value="ANTH_dom"/>
</dbReference>
<keyword evidence="5" id="KW-0333">Golgi apparatus</keyword>
<evidence type="ECO:0000256" key="2">
    <source>
        <dbReference type="ARBA" id="ARBA00004555"/>
    </source>
</evidence>
<protein>
    <recommendedName>
        <fullName evidence="9">ENTH domain-containing protein</fullName>
    </recommendedName>
</protein>
<dbReference type="Proteomes" id="UP001141253">
    <property type="component" value="Chromosome 5"/>
</dbReference>
<organism evidence="10 11">
    <name type="scientific">Salix suchowensis</name>
    <dbReference type="NCBI Taxonomy" id="1278906"/>
    <lineage>
        <taxon>Eukaryota</taxon>
        <taxon>Viridiplantae</taxon>
        <taxon>Streptophyta</taxon>
        <taxon>Embryophyta</taxon>
        <taxon>Tracheophyta</taxon>
        <taxon>Spermatophyta</taxon>
        <taxon>Magnoliopsida</taxon>
        <taxon>eudicotyledons</taxon>
        <taxon>Gunneridae</taxon>
        <taxon>Pentapetalae</taxon>
        <taxon>rosids</taxon>
        <taxon>fabids</taxon>
        <taxon>Malpighiales</taxon>
        <taxon>Salicaceae</taxon>
        <taxon>Saliceae</taxon>
        <taxon>Salix</taxon>
    </lineage>
</organism>
<evidence type="ECO:0000256" key="7">
    <source>
        <dbReference type="ARBA" id="ARBA00023176"/>
    </source>
</evidence>
<keyword evidence="6" id="KW-0472">Membrane</keyword>
<comment type="subcellular location">
    <subcellularLocation>
        <location evidence="1">Cytoplasmic vesicle</location>
        <location evidence="1">Clathrin-coated vesicle</location>
    </subcellularLocation>
    <subcellularLocation>
        <location evidence="2">Golgi apparatus</location>
    </subcellularLocation>
    <subcellularLocation>
        <location evidence="3">Membrane</location>
        <location evidence="3">Clathrin-coated pit</location>
    </subcellularLocation>
</comment>
<gene>
    <name evidence="10" type="ORF">OIU77_019521</name>
</gene>
<proteinExistence type="predicted"/>
<evidence type="ECO:0000256" key="3">
    <source>
        <dbReference type="ARBA" id="ARBA00004600"/>
    </source>
</evidence>
<dbReference type="EMBL" id="JAPFFI010000003">
    <property type="protein sequence ID" value="KAJ6398763.1"/>
    <property type="molecule type" value="Genomic_DNA"/>
</dbReference>
<feature type="domain" description="ENTH" evidence="9">
    <location>
        <begin position="25"/>
        <end position="164"/>
    </location>
</feature>
<keyword evidence="11" id="KW-1185">Reference proteome</keyword>
<dbReference type="InterPro" id="IPR013809">
    <property type="entry name" value="ENTH"/>
</dbReference>
<comment type="caution">
    <text evidence="10">The sequence shown here is derived from an EMBL/GenBank/DDBJ whole genome shotgun (WGS) entry which is preliminary data.</text>
</comment>
<name>A0ABQ9CHB6_9ROSI</name>
<evidence type="ECO:0000313" key="10">
    <source>
        <dbReference type="EMBL" id="KAJ6398763.1"/>
    </source>
</evidence>
<keyword evidence="7" id="KW-0168">Coated pit</keyword>
<keyword evidence="8" id="KW-0968">Cytoplasmic vesicle</keyword>
<accession>A0ABQ9CHB6</accession>
<dbReference type="Gene3D" id="1.25.40.90">
    <property type="match status" value="1"/>
</dbReference>
<evidence type="ECO:0000256" key="1">
    <source>
        <dbReference type="ARBA" id="ARBA00004132"/>
    </source>
</evidence>
<dbReference type="PANTHER" id="PTHR22951">
    <property type="entry name" value="CLATHRIN ASSEMBLY PROTEIN"/>
    <property type="match status" value="1"/>
</dbReference>
<evidence type="ECO:0000256" key="6">
    <source>
        <dbReference type="ARBA" id="ARBA00023136"/>
    </source>
</evidence>
<evidence type="ECO:0000259" key="9">
    <source>
        <dbReference type="PROSITE" id="PS50942"/>
    </source>
</evidence>
<dbReference type="SMART" id="SM00273">
    <property type="entry name" value="ENTH"/>
    <property type="match status" value="1"/>
</dbReference>
<dbReference type="InterPro" id="IPR048050">
    <property type="entry name" value="ANTH_N_plant"/>
</dbReference>
<evidence type="ECO:0000256" key="4">
    <source>
        <dbReference type="ARBA" id="ARBA00022583"/>
    </source>
</evidence>
<dbReference type="InterPro" id="IPR008942">
    <property type="entry name" value="ENTH_VHS"/>
</dbReference>
<reference evidence="10" key="2">
    <citation type="journal article" date="2023" name="Int. J. Mol. Sci.">
        <title>De Novo Assembly and Annotation of 11 Diverse Shrub Willow (Salix) Genomes Reveals Novel Gene Organization in Sex-Linked Regions.</title>
        <authorList>
            <person name="Hyden B."/>
            <person name="Feng K."/>
            <person name="Yates T.B."/>
            <person name="Jawdy S."/>
            <person name="Cereghino C."/>
            <person name="Smart L.B."/>
            <person name="Muchero W."/>
        </authorList>
    </citation>
    <scope>NUCLEOTIDE SEQUENCE</scope>
    <source>
        <tissue evidence="10">Shoot tip</tissue>
    </source>
</reference>
<evidence type="ECO:0000256" key="8">
    <source>
        <dbReference type="ARBA" id="ARBA00023329"/>
    </source>
</evidence>
<dbReference type="PROSITE" id="PS50942">
    <property type="entry name" value="ENTH"/>
    <property type="match status" value="1"/>
</dbReference>